<dbReference type="Proteomes" id="UP000324233">
    <property type="component" value="Chromosome"/>
</dbReference>
<evidence type="ECO:0000256" key="2">
    <source>
        <dbReference type="ARBA" id="ARBA00023125"/>
    </source>
</evidence>
<protein>
    <submittedName>
        <fullName evidence="5">Transposon Tn10 TetD protein</fullName>
    </submittedName>
</protein>
<dbReference type="SMART" id="SM00342">
    <property type="entry name" value="HTH_ARAC"/>
    <property type="match status" value="1"/>
</dbReference>
<dbReference type="InterPro" id="IPR009057">
    <property type="entry name" value="Homeodomain-like_sf"/>
</dbReference>
<keyword evidence="2" id="KW-0238">DNA-binding</keyword>
<keyword evidence="6" id="KW-1185">Reference proteome</keyword>
<evidence type="ECO:0000313" key="6">
    <source>
        <dbReference type="Proteomes" id="UP000324233"/>
    </source>
</evidence>
<dbReference type="AlphaFoldDB" id="A0A5B9WDY2"/>
<dbReference type="InterPro" id="IPR018060">
    <property type="entry name" value="HTH_AraC"/>
</dbReference>
<dbReference type="PROSITE" id="PS00041">
    <property type="entry name" value="HTH_ARAC_FAMILY_1"/>
    <property type="match status" value="1"/>
</dbReference>
<dbReference type="KEGG" id="agv:OJF2_72790"/>
<organism evidence="5 6">
    <name type="scientific">Aquisphaera giovannonii</name>
    <dbReference type="NCBI Taxonomy" id="406548"/>
    <lineage>
        <taxon>Bacteria</taxon>
        <taxon>Pseudomonadati</taxon>
        <taxon>Planctomycetota</taxon>
        <taxon>Planctomycetia</taxon>
        <taxon>Isosphaerales</taxon>
        <taxon>Isosphaeraceae</taxon>
        <taxon>Aquisphaera</taxon>
    </lineage>
</organism>
<dbReference type="GO" id="GO:0043565">
    <property type="term" value="F:sequence-specific DNA binding"/>
    <property type="evidence" value="ECO:0007669"/>
    <property type="project" value="InterPro"/>
</dbReference>
<sequence length="98" mass="11385">MARLAQVAGLSPYHFLRVFKRATGRSPHRYIIEQRVNRAADLLRDPRRTIVEVAYEVGFCSQSHLTVVFRRFMKTTPAAYRDEMLRLDGMMRAERATG</sequence>
<dbReference type="InterPro" id="IPR018062">
    <property type="entry name" value="HTH_AraC-typ_CS"/>
</dbReference>
<keyword evidence="1" id="KW-0805">Transcription regulation</keyword>
<evidence type="ECO:0000313" key="5">
    <source>
        <dbReference type="EMBL" id="QEH38673.1"/>
    </source>
</evidence>
<dbReference type="GO" id="GO:0003700">
    <property type="term" value="F:DNA-binding transcription factor activity"/>
    <property type="evidence" value="ECO:0007669"/>
    <property type="project" value="InterPro"/>
</dbReference>
<evidence type="ECO:0000256" key="1">
    <source>
        <dbReference type="ARBA" id="ARBA00023015"/>
    </source>
</evidence>
<dbReference type="PANTHER" id="PTHR46796">
    <property type="entry name" value="HTH-TYPE TRANSCRIPTIONAL ACTIVATOR RHAS-RELATED"/>
    <property type="match status" value="1"/>
</dbReference>
<dbReference type="Gene3D" id="1.10.10.60">
    <property type="entry name" value="Homeodomain-like"/>
    <property type="match status" value="2"/>
</dbReference>
<keyword evidence="3" id="KW-0804">Transcription</keyword>
<reference evidence="5 6" key="1">
    <citation type="submission" date="2019-08" db="EMBL/GenBank/DDBJ databases">
        <title>Deep-cultivation of Planctomycetes and their phenomic and genomic characterization uncovers novel biology.</title>
        <authorList>
            <person name="Wiegand S."/>
            <person name="Jogler M."/>
            <person name="Boedeker C."/>
            <person name="Pinto D."/>
            <person name="Vollmers J."/>
            <person name="Rivas-Marin E."/>
            <person name="Kohn T."/>
            <person name="Peeters S.H."/>
            <person name="Heuer A."/>
            <person name="Rast P."/>
            <person name="Oberbeckmann S."/>
            <person name="Bunk B."/>
            <person name="Jeske O."/>
            <person name="Meyerdierks A."/>
            <person name="Storesund J.E."/>
            <person name="Kallscheuer N."/>
            <person name="Luecker S."/>
            <person name="Lage O.M."/>
            <person name="Pohl T."/>
            <person name="Merkel B.J."/>
            <person name="Hornburger P."/>
            <person name="Mueller R.-W."/>
            <person name="Bruemmer F."/>
            <person name="Labrenz M."/>
            <person name="Spormann A.M."/>
            <person name="Op den Camp H."/>
            <person name="Overmann J."/>
            <person name="Amann R."/>
            <person name="Jetten M.S.M."/>
            <person name="Mascher T."/>
            <person name="Medema M.H."/>
            <person name="Devos D.P."/>
            <person name="Kaster A.-K."/>
            <person name="Ovreas L."/>
            <person name="Rohde M."/>
            <person name="Galperin M.Y."/>
            <person name="Jogler C."/>
        </authorList>
    </citation>
    <scope>NUCLEOTIDE SEQUENCE [LARGE SCALE GENOMIC DNA]</scope>
    <source>
        <strain evidence="5 6">OJF2</strain>
    </source>
</reference>
<proteinExistence type="predicted"/>
<gene>
    <name evidence="5" type="primary">tetD</name>
    <name evidence="5" type="ORF">OJF2_72790</name>
</gene>
<name>A0A5B9WDY2_9BACT</name>
<evidence type="ECO:0000256" key="3">
    <source>
        <dbReference type="ARBA" id="ARBA00023163"/>
    </source>
</evidence>
<dbReference type="SUPFAM" id="SSF46689">
    <property type="entry name" value="Homeodomain-like"/>
    <property type="match status" value="2"/>
</dbReference>
<dbReference type="EMBL" id="CP042997">
    <property type="protein sequence ID" value="QEH38673.1"/>
    <property type="molecule type" value="Genomic_DNA"/>
</dbReference>
<evidence type="ECO:0000259" key="4">
    <source>
        <dbReference type="PROSITE" id="PS01124"/>
    </source>
</evidence>
<dbReference type="InterPro" id="IPR050204">
    <property type="entry name" value="AraC_XylS_family_regulators"/>
</dbReference>
<dbReference type="PROSITE" id="PS01124">
    <property type="entry name" value="HTH_ARAC_FAMILY_2"/>
    <property type="match status" value="1"/>
</dbReference>
<accession>A0A5B9WDY2</accession>
<dbReference type="Pfam" id="PF12833">
    <property type="entry name" value="HTH_18"/>
    <property type="match status" value="1"/>
</dbReference>
<feature type="domain" description="HTH araC/xylS-type" evidence="4">
    <location>
        <begin position="1"/>
        <end position="83"/>
    </location>
</feature>
<dbReference type="PANTHER" id="PTHR46796:SF6">
    <property type="entry name" value="ARAC SUBFAMILY"/>
    <property type="match status" value="1"/>
</dbReference>